<dbReference type="OrthoDB" id="10406292at2759"/>
<protein>
    <submittedName>
        <fullName evidence="1">Uncharacterized protein</fullName>
    </submittedName>
</protein>
<dbReference type="STRING" id="254877.A0A1V6U3H0"/>
<name>A0A1V6U3H0_9EURO</name>
<dbReference type="AlphaFoldDB" id="A0A1V6U3H0"/>
<evidence type="ECO:0000313" key="2">
    <source>
        <dbReference type="Proteomes" id="UP000191342"/>
    </source>
</evidence>
<accession>A0A1V6U3H0</accession>
<sequence length="74" mass="7878">MDLFYSMVPEVADVAGGQPVLIYQGITEPMLNNMKKHGDSPFGLAASPGPTVSAFVNKFMDKAIAEAKSVSVFN</sequence>
<proteinExistence type="predicted"/>
<reference evidence="2" key="1">
    <citation type="journal article" date="2017" name="Nat. Microbiol.">
        <title>Global analysis of biosynthetic gene clusters reveals vast potential of secondary metabolite production in Penicillium species.</title>
        <authorList>
            <person name="Nielsen J.C."/>
            <person name="Grijseels S."/>
            <person name="Prigent S."/>
            <person name="Ji B."/>
            <person name="Dainat J."/>
            <person name="Nielsen K.F."/>
            <person name="Frisvad J.C."/>
            <person name="Workman M."/>
            <person name="Nielsen J."/>
        </authorList>
    </citation>
    <scope>NUCLEOTIDE SEQUENCE [LARGE SCALE GENOMIC DNA]</scope>
    <source>
        <strain evidence="2">IBT 14082</strain>
    </source>
</reference>
<comment type="caution">
    <text evidence="1">The sequence shown here is derived from an EMBL/GenBank/DDBJ whole genome shotgun (WGS) entry which is preliminary data.</text>
</comment>
<dbReference type="Proteomes" id="UP000191342">
    <property type="component" value="Unassembled WGS sequence"/>
</dbReference>
<evidence type="ECO:0000313" key="1">
    <source>
        <dbReference type="EMBL" id="OQE32964.1"/>
    </source>
</evidence>
<gene>
    <name evidence="1" type="ORF">PENFLA_c001G01123</name>
</gene>
<keyword evidence="2" id="KW-1185">Reference proteome</keyword>
<organism evidence="1 2">
    <name type="scientific">Penicillium flavigenum</name>
    <dbReference type="NCBI Taxonomy" id="254877"/>
    <lineage>
        <taxon>Eukaryota</taxon>
        <taxon>Fungi</taxon>
        <taxon>Dikarya</taxon>
        <taxon>Ascomycota</taxon>
        <taxon>Pezizomycotina</taxon>
        <taxon>Eurotiomycetes</taxon>
        <taxon>Eurotiomycetidae</taxon>
        <taxon>Eurotiales</taxon>
        <taxon>Aspergillaceae</taxon>
        <taxon>Penicillium</taxon>
    </lineage>
</organism>
<dbReference type="EMBL" id="MLQL01000001">
    <property type="protein sequence ID" value="OQE32964.1"/>
    <property type="molecule type" value="Genomic_DNA"/>
</dbReference>